<comment type="caution">
    <text evidence="2">The sequence shown here is derived from an EMBL/GenBank/DDBJ whole genome shotgun (WGS) entry which is preliminary data.</text>
</comment>
<dbReference type="Proteomes" id="UP000807159">
    <property type="component" value="Chromosome 3"/>
</dbReference>
<accession>A0A8T2ZA11</accession>
<organism evidence="2 3">
    <name type="scientific">Populus deltoides</name>
    <name type="common">Eastern poplar</name>
    <name type="synonym">Eastern cottonwood</name>
    <dbReference type="NCBI Taxonomy" id="3696"/>
    <lineage>
        <taxon>Eukaryota</taxon>
        <taxon>Viridiplantae</taxon>
        <taxon>Streptophyta</taxon>
        <taxon>Embryophyta</taxon>
        <taxon>Tracheophyta</taxon>
        <taxon>Spermatophyta</taxon>
        <taxon>Magnoliopsida</taxon>
        <taxon>eudicotyledons</taxon>
        <taxon>Gunneridae</taxon>
        <taxon>Pentapetalae</taxon>
        <taxon>rosids</taxon>
        <taxon>fabids</taxon>
        <taxon>Malpighiales</taxon>
        <taxon>Salicaceae</taxon>
        <taxon>Saliceae</taxon>
        <taxon>Populus</taxon>
    </lineage>
</organism>
<sequence length="105" mass="11886">MAKGVGGGDCWGERVSNAADDSFVSGRNDSNRFQRKNKIYKRWHSKCEQSVRRKKNRHMRRTAANATNGWLDVPHQKDGRRTASKISKAGHLDIPRSVAQISPVR</sequence>
<reference evidence="2" key="1">
    <citation type="journal article" date="2021" name="J. Hered.">
        <title>Genome Assembly of Salicaceae Populus deltoides (Eastern Cottonwood) I-69 Based on Nanopore Sequencing and Hi-C Technologies.</title>
        <authorList>
            <person name="Bai S."/>
            <person name="Wu H."/>
            <person name="Zhang J."/>
            <person name="Pan Z."/>
            <person name="Zhao W."/>
            <person name="Li Z."/>
            <person name="Tong C."/>
        </authorList>
    </citation>
    <scope>NUCLEOTIDE SEQUENCE</scope>
    <source>
        <tissue evidence="2">Leaf</tissue>
    </source>
</reference>
<name>A0A8T2ZA11_POPDE</name>
<dbReference type="EMBL" id="JACEGQ020000003">
    <property type="protein sequence ID" value="KAH8514185.1"/>
    <property type="molecule type" value="Genomic_DNA"/>
</dbReference>
<evidence type="ECO:0000313" key="3">
    <source>
        <dbReference type="Proteomes" id="UP000807159"/>
    </source>
</evidence>
<keyword evidence="3" id="KW-1185">Reference proteome</keyword>
<proteinExistence type="predicted"/>
<gene>
    <name evidence="2" type="ORF">H0E87_007149</name>
</gene>
<dbReference type="AlphaFoldDB" id="A0A8T2ZA11"/>
<evidence type="ECO:0000313" key="2">
    <source>
        <dbReference type="EMBL" id="KAH8514185.1"/>
    </source>
</evidence>
<feature type="compositionally biased region" description="Basic residues" evidence="1">
    <location>
        <begin position="52"/>
        <end position="61"/>
    </location>
</feature>
<feature type="region of interest" description="Disordered" evidence="1">
    <location>
        <begin position="47"/>
        <end position="105"/>
    </location>
</feature>
<protein>
    <submittedName>
        <fullName evidence="2">Uncharacterized protein</fullName>
    </submittedName>
</protein>
<evidence type="ECO:0000256" key="1">
    <source>
        <dbReference type="SAM" id="MobiDB-lite"/>
    </source>
</evidence>